<accession>A0ABN8ILW3</accession>
<organism evidence="1 2">
    <name type="scientific">Iphiclides podalirius</name>
    <name type="common">scarce swallowtail</name>
    <dbReference type="NCBI Taxonomy" id="110791"/>
    <lineage>
        <taxon>Eukaryota</taxon>
        <taxon>Metazoa</taxon>
        <taxon>Ecdysozoa</taxon>
        <taxon>Arthropoda</taxon>
        <taxon>Hexapoda</taxon>
        <taxon>Insecta</taxon>
        <taxon>Pterygota</taxon>
        <taxon>Neoptera</taxon>
        <taxon>Endopterygota</taxon>
        <taxon>Lepidoptera</taxon>
        <taxon>Glossata</taxon>
        <taxon>Ditrysia</taxon>
        <taxon>Papilionoidea</taxon>
        <taxon>Papilionidae</taxon>
        <taxon>Papilioninae</taxon>
        <taxon>Iphiclides</taxon>
    </lineage>
</organism>
<name>A0ABN8ILW3_9NEOP</name>
<protein>
    <submittedName>
        <fullName evidence="1">Uncharacterized protein</fullName>
    </submittedName>
</protein>
<reference evidence="1" key="1">
    <citation type="submission" date="2022-03" db="EMBL/GenBank/DDBJ databases">
        <authorList>
            <person name="Martin H S."/>
        </authorList>
    </citation>
    <scope>NUCLEOTIDE SEQUENCE</scope>
</reference>
<feature type="non-terminal residue" evidence="1">
    <location>
        <position position="140"/>
    </location>
</feature>
<gene>
    <name evidence="1" type="ORF">IPOD504_LOCUS10344</name>
</gene>
<keyword evidence="2" id="KW-1185">Reference proteome</keyword>
<evidence type="ECO:0000313" key="1">
    <source>
        <dbReference type="EMBL" id="CAH2057876.1"/>
    </source>
</evidence>
<sequence>MAVMLRGRGSPGWKSYFTLCSRYFPGTAGARTRLDIAFRLFCGRSGDDAKKDGHTPVRRHILLCVCGTMEAPWLGPTSISSFDCSAVALVTILRRSGIPRSGDILYFAVAVLPRKIAAAYIKGLALGVNCSDSTQQIGGN</sequence>
<dbReference type="Proteomes" id="UP000837857">
    <property type="component" value="Chromosome 25"/>
</dbReference>
<evidence type="ECO:0000313" key="2">
    <source>
        <dbReference type="Proteomes" id="UP000837857"/>
    </source>
</evidence>
<dbReference type="EMBL" id="OW152837">
    <property type="protein sequence ID" value="CAH2057876.1"/>
    <property type="molecule type" value="Genomic_DNA"/>
</dbReference>
<proteinExistence type="predicted"/>